<dbReference type="Pfam" id="PF03181">
    <property type="entry name" value="BURP"/>
    <property type="match status" value="1"/>
</dbReference>
<dbReference type="OrthoDB" id="654134at2759"/>
<dbReference type="SMART" id="SM01045">
    <property type="entry name" value="BURP"/>
    <property type="match status" value="1"/>
</dbReference>
<accession>A0A7J7PA39</accession>
<feature type="domain" description="BURP" evidence="1">
    <location>
        <begin position="216"/>
        <end position="425"/>
    </location>
</feature>
<sequence length="425" mass="47159">MIDFSTSKLGKSVQAIATEVDNEDSQAHKYSITSVKKTGGDNSVICQCDICIRWLMRTGKGEGRRSLSHGYLHLKPEALGLPSTQALLVMVYEPSFPTLMQDSLLAVVLSHAALPSETYWETNLPNTPMPKALRELLRPGVNTATSTVIFNKYGASKDQHQDNGKDGGYKRFRQYANGASKDQHQDNGKDGGYKRFRQYANGASKDQHQDKSIAFLFLEKDLHTNTKMNLQFTRSIRGATFLPHQIAEAIPFSINKFPQILNQFSINPKSVEAEAMKSTIKECEGPANKGEDKYCSKSLESMINFSSTKLGKSVRAIATEVDNEDSQTQKYSITSVKKTGGDKSVICHSMAYPYAVFYCHATQNTRAYVVPMVGADGKKVKAVAVCHMDTTTWNPTHMAFQVLKAKPGTPICHFLPQDHIVWVSK</sequence>
<evidence type="ECO:0000259" key="1">
    <source>
        <dbReference type="PROSITE" id="PS51277"/>
    </source>
</evidence>
<protein>
    <recommendedName>
        <fullName evidence="1">BURP domain-containing protein</fullName>
    </recommendedName>
</protein>
<gene>
    <name evidence="2" type="ORF">GIB67_011124</name>
</gene>
<evidence type="ECO:0000313" key="2">
    <source>
        <dbReference type="EMBL" id="KAF6176335.1"/>
    </source>
</evidence>
<proteinExistence type="predicted"/>
<dbReference type="Proteomes" id="UP000541444">
    <property type="component" value="Unassembled WGS sequence"/>
</dbReference>
<organism evidence="2 3">
    <name type="scientific">Kingdonia uniflora</name>
    <dbReference type="NCBI Taxonomy" id="39325"/>
    <lineage>
        <taxon>Eukaryota</taxon>
        <taxon>Viridiplantae</taxon>
        <taxon>Streptophyta</taxon>
        <taxon>Embryophyta</taxon>
        <taxon>Tracheophyta</taxon>
        <taxon>Spermatophyta</taxon>
        <taxon>Magnoliopsida</taxon>
        <taxon>Ranunculales</taxon>
        <taxon>Circaeasteraceae</taxon>
        <taxon>Kingdonia</taxon>
    </lineage>
</organism>
<keyword evidence="3" id="KW-1185">Reference proteome</keyword>
<dbReference type="PANTHER" id="PTHR31236:SF2">
    <property type="entry name" value="BURP DOMAIN PROTEIN RD22"/>
    <property type="match status" value="1"/>
</dbReference>
<dbReference type="AlphaFoldDB" id="A0A7J7PA39"/>
<dbReference type="PANTHER" id="PTHR31236">
    <property type="entry name" value="BURP DOMAIN PROTEIN USPL1-LIKE"/>
    <property type="match status" value="1"/>
</dbReference>
<reference evidence="2 3" key="1">
    <citation type="journal article" date="2020" name="IScience">
        <title>Genome Sequencing of the Endangered Kingdonia uniflora (Circaeasteraceae, Ranunculales) Reveals Potential Mechanisms of Evolutionary Specialization.</title>
        <authorList>
            <person name="Sun Y."/>
            <person name="Deng T."/>
            <person name="Zhang A."/>
            <person name="Moore M.J."/>
            <person name="Landis J.B."/>
            <person name="Lin N."/>
            <person name="Zhang H."/>
            <person name="Zhang X."/>
            <person name="Huang J."/>
            <person name="Zhang X."/>
            <person name="Sun H."/>
            <person name="Wang H."/>
        </authorList>
    </citation>
    <scope>NUCLEOTIDE SEQUENCE [LARGE SCALE GENOMIC DNA]</scope>
    <source>
        <strain evidence="2">TB1705</strain>
        <tissue evidence="2">Leaf</tissue>
    </source>
</reference>
<evidence type="ECO:0000313" key="3">
    <source>
        <dbReference type="Proteomes" id="UP000541444"/>
    </source>
</evidence>
<dbReference type="EMBL" id="JACGCM010000115">
    <property type="protein sequence ID" value="KAF6176335.1"/>
    <property type="molecule type" value="Genomic_DNA"/>
</dbReference>
<dbReference type="PROSITE" id="PS51277">
    <property type="entry name" value="BURP"/>
    <property type="match status" value="1"/>
</dbReference>
<comment type="caution">
    <text evidence="2">The sequence shown here is derived from an EMBL/GenBank/DDBJ whole genome shotgun (WGS) entry which is preliminary data.</text>
</comment>
<name>A0A7J7PA39_9MAGN</name>
<dbReference type="InterPro" id="IPR044816">
    <property type="entry name" value="BURP"/>
</dbReference>
<dbReference type="InterPro" id="IPR004873">
    <property type="entry name" value="BURP_dom"/>
</dbReference>